<dbReference type="GO" id="GO:0000270">
    <property type="term" value="P:peptidoglycan metabolic process"/>
    <property type="evidence" value="ECO:0007669"/>
    <property type="project" value="UniProtKB-UniRule"/>
</dbReference>
<comment type="similarity">
    <text evidence="3 4">Belongs to the RlpA family.</text>
</comment>
<evidence type="ECO:0000256" key="1">
    <source>
        <dbReference type="ARBA" id="ARBA00023239"/>
    </source>
</evidence>
<reference evidence="8" key="1">
    <citation type="submission" date="2018-02" db="EMBL/GenBank/DDBJ databases">
        <title>Genome sequencing of Solimonas sp. HR-BB.</title>
        <authorList>
            <person name="Lee Y."/>
            <person name="Jeon C.O."/>
        </authorList>
    </citation>
    <scope>NUCLEOTIDE SEQUENCE [LARGE SCALE GENOMIC DNA]</scope>
    <source>
        <strain evidence="8">HR-E</strain>
    </source>
</reference>
<name>A0A2P6AT57_9GAMM</name>
<keyword evidence="3" id="KW-0564">Palmitate</keyword>
<evidence type="ECO:0000313" key="7">
    <source>
        <dbReference type="EMBL" id="PQA45446.1"/>
    </source>
</evidence>
<keyword evidence="3" id="KW-1003">Cell membrane</keyword>
<dbReference type="InterPro" id="IPR036908">
    <property type="entry name" value="RlpA-like_sf"/>
</dbReference>
<keyword evidence="1 3" id="KW-0456">Lyase</keyword>
<dbReference type="OrthoDB" id="9779128at2"/>
<keyword evidence="3" id="KW-0472">Membrane</keyword>
<dbReference type="InterPro" id="IPR034718">
    <property type="entry name" value="RlpA"/>
</dbReference>
<dbReference type="InterPro" id="IPR009009">
    <property type="entry name" value="RlpA-like_DPBB"/>
</dbReference>
<dbReference type="PROSITE" id="PS51257">
    <property type="entry name" value="PROKAR_LIPOPROTEIN"/>
    <property type="match status" value="1"/>
</dbReference>
<keyword evidence="5" id="KW-0732">Signal</keyword>
<dbReference type="EMBL" id="PTQZ01000073">
    <property type="protein sequence ID" value="PQA45446.1"/>
    <property type="molecule type" value="Genomic_DNA"/>
</dbReference>
<keyword evidence="8" id="KW-1185">Reference proteome</keyword>
<dbReference type="GO" id="GO:0071555">
    <property type="term" value="P:cell wall organization"/>
    <property type="evidence" value="ECO:0007669"/>
    <property type="project" value="UniProtKB-KW"/>
</dbReference>
<dbReference type="GO" id="GO:0005886">
    <property type="term" value="C:plasma membrane"/>
    <property type="evidence" value="ECO:0007669"/>
    <property type="project" value="UniProtKB-SubCell"/>
</dbReference>
<keyword evidence="2 3" id="KW-0961">Cell wall biogenesis/degradation</keyword>
<accession>A0A2P6AT57</accession>
<dbReference type="CDD" id="cd22268">
    <property type="entry name" value="DPBB_RlpA-like"/>
    <property type="match status" value="1"/>
</dbReference>
<feature type="signal peptide" evidence="5">
    <location>
        <begin position="1"/>
        <end position="23"/>
    </location>
</feature>
<feature type="chain" id="PRO_5015206369" description="Endolytic peptidoglycan transglycosylase RlpA" evidence="5">
    <location>
        <begin position="24"/>
        <end position="128"/>
    </location>
</feature>
<evidence type="ECO:0000256" key="3">
    <source>
        <dbReference type="HAMAP-Rule" id="MF_02071"/>
    </source>
</evidence>
<dbReference type="PANTHER" id="PTHR34183">
    <property type="entry name" value="ENDOLYTIC PEPTIDOGLYCAN TRANSGLYCOSYLASE RLPA"/>
    <property type="match status" value="1"/>
</dbReference>
<dbReference type="EC" id="4.2.2.-" evidence="3"/>
<evidence type="ECO:0000256" key="4">
    <source>
        <dbReference type="RuleBase" id="RU003495"/>
    </source>
</evidence>
<evidence type="ECO:0000313" key="8">
    <source>
        <dbReference type="Proteomes" id="UP000243900"/>
    </source>
</evidence>
<dbReference type="Pfam" id="PF03330">
    <property type="entry name" value="DPBB_1"/>
    <property type="match status" value="1"/>
</dbReference>
<evidence type="ECO:0000259" key="6">
    <source>
        <dbReference type="Pfam" id="PF03330"/>
    </source>
</evidence>
<comment type="function">
    <text evidence="3">Lytic transglycosylase with a strong preference for naked glycan strands that lack stem peptides.</text>
</comment>
<dbReference type="HAMAP" id="MF_02071">
    <property type="entry name" value="RlpA"/>
    <property type="match status" value="1"/>
</dbReference>
<dbReference type="RefSeq" id="WP_105191815.1">
    <property type="nucleotide sequence ID" value="NZ_PTQZ01000073.1"/>
</dbReference>
<evidence type="ECO:0000256" key="2">
    <source>
        <dbReference type="ARBA" id="ARBA00023316"/>
    </source>
</evidence>
<dbReference type="AlphaFoldDB" id="A0A2P6AT57"/>
<sequence length="128" mass="13833">MKPVRPLHGLLLGLLLLQGCASAQTGSFPGQKIALEGTASYYGDKFHGRRTASGELHHQGEMTAAHRTLPFGTKVKVTNLKNKRSVVVTVNDRGPHKPGRIIDVSQAAARELGFMRQGLTRVRLAPAN</sequence>
<evidence type="ECO:0000256" key="5">
    <source>
        <dbReference type="SAM" id="SignalP"/>
    </source>
</evidence>
<dbReference type="GO" id="GO:0008932">
    <property type="term" value="F:lytic endotransglycosylase activity"/>
    <property type="evidence" value="ECO:0007669"/>
    <property type="project" value="UniProtKB-UniRule"/>
</dbReference>
<gene>
    <name evidence="3" type="primary">rlpA</name>
    <name evidence="7" type="ORF">C5O18_04430</name>
</gene>
<comment type="caution">
    <text evidence="7">The sequence shown here is derived from an EMBL/GenBank/DDBJ whole genome shotgun (WGS) entry which is preliminary data.</text>
</comment>
<dbReference type="Proteomes" id="UP000243900">
    <property type="component" value="Unassembled WGS sequence"/>
</dbReference>
<dbReference type="Gene3D" id="2.40.40.10">
    <property type="entry name" value="RlpA-like domain"/>
    <property type="match status" value="1"/>
</dbReference>
<dbReference type="PANTHER" id="PTHR34183:SF8">
    <property type="entry name" value="ENDOLYTIC PEPTIDOGLYCAN TRANSGLYCOSYLASE RLPA-RELATED"/>
    <property type="match status" value="1"/>
</dbReference>
<dbReference type="NCBIfam" id="TIGR00413">
    <property type="entry name" value="rlpA"/>
    <property type="match status" value="1"/>
</dbReference>
<feature type="domain" description="RlpA-like protein double-psi beta-barrel" evidence="6">
    <location>
        <begin position="36"/>
        <end position="123"/>
    </location>
</feature>
<comment type="subcellular location">
    <subcellularLocation>
        <location evidence="3">Cell membrane</location>
        <topology evidence="3">Lipid-anchor</topology>
    </subcellularLocation>
</comment>
<dbReference type="InterPro" id="IPR012997">
    <property type="entry name" value="RplA"/>
</dbReference>
<organism evidence="7 8">
    <name type="scientific">Amnimonas aquatica</name>
    <dbReference type="NCBI Taxonomy" id="2094561"/>
    <lineage>
        <taxon>Bacteria</taxon>
        <taxon>Pseudomonadati</taxon>
        <taxon>Pseudomonadota</taxon>
        <taxon>Gammaproteobacteria</taxon>
        <taxon>Moraxellales</taxon>
        <taxon>Moraxellaceae</taxon>
        <taxon>Amnimonas</taxon>
    </lineage>
</organism>
<dbReference type="SUPFAM" id="SSF50685">
    <property type="entry name" value="Barwin-like endoglucanases"/>
    <property type="match status" value="1"/>
</dbReference>
<proteinExistence type="inferred from homology"/>
<keyword evidence="3 7" id="KW-0449">Lipoprotein</keyword>
<protein>
    <recommendedName>
        <fullName evidence="3">Endolytic peptidoglycan transglycosylase RlpA</fullName>
        <ecNumber evidence="3">4.2.2.-</ecNumber>
    </recommendedName>
</protein>